<dbReference type="SMART" id="SM00228">
    <property type="entry name" value="PDZ"/>
    <property type="match status" value="1"/>
</dbReference>
<dbReference type="Gene3D" id="3.90.226.10">
    <property type="entry name" value="2-enoyl-CoA Hydratase, Chain A, domain 1"/>
    <property type="match status" value="1"/>
</dbReference>
<dbReference type="Gene3D" id="3.30.750.44">
    <property type="match status" value="1"/>
</dbReference>
<dbReference type="RefSeq" id="WP_237384180.1">
    <property type="nucleotide sequence ID" value="NZ_CP071793.1"/>
</dbReference>
<dbReference type="PANTHER" id="PTHR32060:SF30">
    <property type="entry name" value="CARBOXY-TERMINAL PROCESSING PROTEASE CTPA"/>
    <property type="match status" value="1"/>
</dbReference>
<dbReference type="SMART" id="SM00245">
    <property type="entry name" value="TSPc"/>
    <property type="match status" value="1"/>
</dbReference>
<dbReference type="GO" id="GO:0006508">
    <property type="term" value="P:proteolysis"/>
    <property type="evidence" value="ECO:0007669"/>
    <property type="project" value="InterPro"/>
</dbReference>
<reference evidence="2" key="1">
    <citation type="submission" date="2021-03" db="EMBL/GenBank/DDBJ databases">
        <title>Acanthopleuribacteraceae sp. M133.</title>
        <authorList>
            <person name="Wang G."/>
        </authorList>
    </citation>
    <scope>NUCLEOTIDE SEQUENCE</scope>
    <source>
        <strain evidence="2">M133</strain>
    </source>
</reference>
<evidence type="ECO:0000313" key="3">
    <source>
        <dbReference type="Proteomes" id="UP000663929"/>
    </source>
</evidence>
<gene>
    <name evidence="2" type="ORF">J3U87_16670</name>
</gene>
<dbReference type="InterPro" id="IPR001478">
    <property type="entry name" value="PDZ"/>
</dbReference>
<accession>A0A8A4TXX7</accession>
<dbReference type="InterPro" id="IPR041489">
    <property type="entry name" value="PDZ_6"/>
</dbReference>
<dbReference type="GO" id="GO:0004175">
    <property type="term" value="F:endopeptidase activity"/>
    <property type="evidence" value="ECO:0007669"/>
    <property type="project" value="TreeGrafter"/>
</dbReference>
<dbReference type="GO" id="GO:0007165">
    <property type="term" value="P:signal transduction"/>
    <property type="evidence" value="ECO:0007669"/>
    <property type="project" value="TreeGrafter"/>
</dbReference>
<dbReference type="EMBL" id="CP071793">
    <property type="protein sequence ID" value="QTD54081.1"/>
    <property type="molecule type" value="Genomic_DNA"/>
</dbReference>
<dbReference type="Proteomes" id="UP000663929">
    <property type="component" value="Chromosome"/>
</dbReference>
<dbReference type="InterPro" id="IPR029045">
    <property type="entry name" value="ClpP/crotonase-like_dom_sf"/>
</dbReference>
<dbReference type="PANTHER" id="PTHR32060">
    <property type="entry name" value="TAIL-SPECIFIC PROTEASE"/>
    <property type="match status" value="1"/>
</dbReference>
<dbReference type="InterPro" id="IPR036034">
    <property type="entry name" value="PDZ_sf"/>
</dbReference>
<dbReference type="SUPFAM" id="SSF52096">
    <property type="entry name" value="ClpP/crotonase"/>
    <property type="match status" value="1"/>
</dbReference>
<dbReference type="GO" id="GO:0030288">
    <property type="term" value="C:outer membrane-bounded periplasmic space"/>
    <property type="evidence" value="ECO:0007669"/>
    <property type="project" value="TreeGrafter"/>
</dbReference>
<keyword evidence="3" id="KW-1185">Reference proteome</keyword>
<dbReference type="AlphaFoldDB" id="A0A8A4TXX7"/>
<dbReference type="KEGG" id="scor:J3U87_16670"/>
<dbReference type="CDD" id="cd06567">
    <property type="entry name" value="Peptidase_S41"/>
    <property type="match status" value="1"/>
</dbReference>
<dbReference type="PROSITE" id="PS50106">
    <property type="entry name" value="PDZ"/>
    <property type="match status" value="1"/>
</dbReference>
<protein>
    <submittedName>
        <fullName evidence="2">PDZ domain-containing protein</fullName>
    </submittedName>
</protein>
<evidence type="ECO:0000313" key="2">
    <source>
        <dbReference type="EMBL" id="QTD54081.1"/>
    </source>
</evidence>
<feature type="domain" description="PDZ" evidence="1">
    <location>
        <begin position="92"/>
        <end position="149"/>
    </location>
</feature>
<name>A0A8A4TXX7_SULCO</name>
<dbReference type="SUPFAM" id="SSF50156">
    <property type="entry name" value="PDZ domain-like"/>
    <property type="match status" value="1"/>
</dbReference>
<proteinExistence type="predicted"/>
<dbReference type="Pfam" id="PF03572">
    <property type="entry name" value="Peptidase_S41"/>
    <property type="match status" value="1"/>
</dbReference>
<evidence type="ECO:0000259" key="1">
    <source>
        <dbReference type="PROSITE" id="PS50106"/>
    </source>
</evidence>
<sequence length="407" mass="46089">MFLILAAFLAPMPVRALEKAPPKDHRRVILDRLGEILVKEGFALGVDFRRWSDHVDKYRDRIRAAQDEQEFLSVVNQALAEFGISHLKLKTKRQMRRKRQGTKYGIGLFPMPQEKGLLVTWVVPDSPADQAGLRPGDLILSVDHQDVDDPADVLTRTGKNREFMWMHREKPRQAEIRDALFRQEELEPARILNGDLLLIRIPSFDSGIYHPKKVAKLFESADTARVLMLDMRSNPGGDIDHLKHLLSLLFPSGTPLFHEIRAHHLNEAGLKPRQVPEDVSGFLKQRFSRDQPLGRLHKAGRYRSYPSVPVVVLVDHWTASSAEIFAAVVQEHQRGVVIGSPTQGLVLPSMTFSLPHGFRVQVPVSDLVTFGGRRLENDPVIPDHPLPPQKTANEEQLILAVLEYLDL</sequence>
<dbReference type="InterPro" id="IPR005151">
    <property type="entry name" value="Tail-specific_protease"/>
</dbReference>
<dbReference type="Gene3D" id="2.30.42.10">
    <property type="match status" value="1"/>
</dbReference>
<organism evidence="2 3">
    <name type="scientific">Sulfidibacter corallicola</name>
    <dbReference type="NCBI Taxonomy" id="2818388"/>
    <lineage>
        <taxon>Bacteria</taxon>
        <taxon>Pseudomonadati</taxon>
        <taxon>Acidobacteriota</taxon>
        <taxon>Holophagae</taxon>
        <taxon>Acanthopleuribacterales</taxon>
        <taxon>Acanthopleuribacteraceae</taxon>
        <taxon>Sulfidibacter</taxon>
    </lineage>
</organism>
<dbReference type="Pfam" id="PF17820">
    <property type="entry name" value="PDZ_6"/>
    <property type="match status" value="1"/>
</dbReference>
<dbReference type="GO" id="GO:0008236">
    <property type="term" value="F:serine-type peptidase activity"/>
    <property type="evidence" value="ECO:0007669"/>
    <property type="project" value="InterPro"/>
</dbReference>